<dbReference type="EMBL" id="JASMQC010000018">
    <property type="protein sequence ID" value="KAK1938115.1"/>
    <property type="molecule type" value="Genomic_DNA"/>
</dbReference>
<sequence length="90" mass="9756">MTANLSPVPAVEDGTVLHGAKLSINAAGSISASTLNEQADEVQKRWLSFRVNWVMVVIHPTGKVTPKDDFTQLLLFQQDGVVCDNVQAVH</sequence>
<keyword evidence="2" id="KW-1185">Reference proteome</keyword>
<evidence type="ECO:0000313" key="2">
    <source>
        <dbReference type="Proteomes" id="UP001259832"/>
    </source>
</evidence>
<name>A0AAD9GGQ4_9STRA</name>
<dbReference type="Proteomes" id="UP001259832">
    <property type="component" value="Unassembled WGS sequence"/>
</dbReference>
<evidence type="ECO:0000313" key="1">
    <source>
        <dbReference type="EMBL" id="KAK1938115.1"/>
    </source>
</evidence>
<dbReference type="AlphaFoldDB" id="A0AAD9GGQ4"/>
<reference evidence="1" key="1">
    <citation type="submission" date="2023-08" db="EMBL/GenBank/DDBJ databases">
        <title>Reference Genome Resource for the Citrus Pathogen Phytophthora citrophthora.</title>
        <authorList>
            <person name="Moller H."/>
            <person name="Coetzee B."/>
            <person name="Rose L.J."/>
            <person name="Van Niekerk J.M."/>
        </authorList>
    </citation>
    <scope>NUCLEOTIDE SEQUENCE</scope>
    <source>
        <strain evidence="1">STE-U-9442</strain>
    </source>
</reference>
<organism evidence="1 2">
    <name type="scientific">Phytophthora citrophthora</name>
    <dbReference type="NCBI Taxonomy" id="4793"/>
    <lineage>
        <taxon>Eukaryota</taxon>
        <taxon>Sar</taxon>
        <taxon>Stramenopiles</taxon>
        <taxon>Oomycota</taxon>
        <taxon>Peronosporomycetes</taxon>
        <taxon>Peronosporales</taxon>
        <taxon>Peronosporaceae</taxon>
        <taxon>Phytophthora</taxon>
    </lineage>
</organism>
<comment type="caution">
    <text evidence="1">The sequence shown here is derived from an EMBL/GenBank/DDBJ whole genome shotgun (WGS) entry which is preliminary data.</text>
</comment>
<accession>A0AAD9GGQ4</accession>
<proteinExistence type="predicted"/>
<gene>
    <name evidence="1" type="ORF">P3T76_009265</name>
</gene>
<protein>
    <submittedName>
        <fullName evidence="1">Uncharacterized protein</fullName>
    </submittedName>
</protein>